<evidence type="ECO:0000256" key="2">
    <source>
        <dbReference type="ARBA" id="ARBA00004223"/>
    </source>
</evidence>
<evidence type="ECO:0000256" key="1">
    <source>
        <dbReference type="ARBA" id="ARBA00004199"/>
    </source>
</evidence>
<keyword evidence="18 27" id="KW-1133">Transmembrane helix</keyword>
<dbReference type="PANTHER" id="PTHR10082">
    <property type="entry name" value="INTEGRIN BETA SUBUNIT"/>
    <property type="match status" value="1"/>
</dbReference>
<evidence type="ECO:0000256" key="27">
    <source>
        <dbReference type="SAM" id="Phobius"/>
    </source>
</evidence>
<dbReference type="FunFam" id="2.10.25.10:FF:000098">
    <property type="entry name" value="Integrin beta"/>
    <property type="match status" value="1"/>
</dbReference>
<evidence type="ECO:0000256" key="17">
    <source>
        <dbReference type="ARBA" id="ARBA00022949"/>
    </source>
</evidence>
<feature type="disulfide bond" evidence="25">
    <location>
        <begin position="539"/>
        <end position="555"/>
    </location>
</feature>
<keyword evidence="24" id="KW-0966">Cell projection</keyword>
<keyword evidence="13" id="KW-0677">Repeat</keyword>
<name>A0A3B3QAS8_9TELE</name>
<evidence type="ECO:0000259" key="29">
    <source>
        <dbReference type="SMART" id="SM00187"/>
    </source>
</evidence>
<keyword evidence="11" id="KW-0479">Metal-binding</keyword>
<dbReference type="GO" id="GO:0051094">
    <property type="term" value="P:positive regulation of developmental process"/>
    <property type="evidence" value="ECO:0007669"/>
    <property type="project" value="UniProtKB-ARBA"/>
</dbReference>
<dbReference type="GO" id="GO:0019960">
    <property type="term" value="F:C-X3-C chemokine binding"/>
    <property type="evidence" value="ECO:0007669"/>
    <property type="project" value="TreeGrafter"/>
</dbReference>
<dbReference type="InterPro" id="IPR036465">
    <property type="entry name" value="vWFA_dom_sf"/>
</dbReference>
<dbReference type="Pfam" id="PF00362">
    <property type="entry name" value="Integrin_beta"/>
    <property type="match status" value="1"/>
</dbReference>
<evidence type="ECO:0000256" key="6">
    <source>
        <dbReference type="ARBA" id="ARBA00022475"/>
    </source>
</evidence>
<dbReference type="SMART" id="SM01241">
    <property type="entry name" value="Integrin_b_cyt"/>
    <property type="match status" value="1"/>
</dbReference>
<feature type="signal peptide" evidence="28">
    <location>
        <begin position="1"/>
        <end position="23"/>
    </location>
</feature>
<feature type="domain" description="Integrin beta subunit VWA" evidence="29">
    <location>
        <begin position="37"/>
        <end position="468"/>
    </location>
</feature>
<dbReference type="GO" id="GO:0030016">
    <property type="term" value="C:myofibril"/>
    <property type="evidence" value="ECO:0007669"/>
    <property type="project" value="UniProtKB-ARBA"/>
</dbReference>
<evidence type="ECO:0000256" key="13">
    <source>
        <dbReference type="ARBA" id="ARBA00022737"/>
    </source>
</evidence>
<dbReference type="InterPro" id="IPR057073">
    <property type="entry name" value="EGF_integrin_2"/>
</dbReference>
<dbReference type="GO" id="GO:0030027">
    <property type="term" value="C:lamellipodium"/>
    <property type="evidence" value="ECO:0007669"/>
    <property type="project" value="UniProtKB-SubCell"/>
</dbReference>
<dbReference type="FunFam" id="2.10.25.10:FF:000075">
    <property type="entry name" value="Integrin beta"/>
    <property type="match status" value="1"/>
</dbReference>
<feature type="disulfide bond" evidence="25">
    <location>
        <begin position="617"/>
        <end position="663"/>
    </location>
</feature>
<dbReference type="GO" id="GO:0002164">
    <property type="term" value="P:larval development"/>
    <property type="evidence" value="ECO:0007669"/>
    <property type="project" value="UniProtKB-ARBA"/>
</dbReference>
<feature type="domain" description="PSI" evidence="30">
    <location>
        <begin position="29"/>
        <end position="79"/>
    </location>
</feature>
<dbReference type="Gene3D" id="3.30.1680.10">
    <property type="entry name" value="ligand-binding face of the semaphorins, domain 2"/>
    <property type="match status" value="1"/>
</dbReference>
<evidence type="ECO:0000256" key="10">
    <source>
        <dbReference type="ARBA" id="ARBA00022692"/>
    </source>
</evidence>
<dbReference type="GeneTree" id="ENSGT01150000286983"/>
<dbReference type="Pfam" id="PF07974">
    <property type="entry name" value="EGF_2"/>
    <property type="match status" value="1"/>
</dbReference>
<evidence type="ECO:0000256" key="24">
    <source>
        <dbReference type="ARBA" id="ARBA00023273"/>
    </source>
</evidence>
<dbReference type="GO" id="GO:0110020">
    <property type="term" value="P:regulation of actomyosin structure organization"/>
    <property type="evidence" value="ECO:0007669"/>
    <property type="project" value="UniProtKB-ARBA"/>
</dbReference>
<dbReference type="InterPro" id="IPR015812">
    <property type="entry name" value="Integrin_bsu"/>
</dbReference>
<evidence type="ECO:0000256" key="28">
    <source>
        <dbReference type="SAM" id="SignalP"/>
    </source>
</evidence>
<evidence type="ECO:0000256" key="18">
    <source>
        <dbReference type="ARBA" id="ARBA00022989"/>
    </source>
</evidence>
<dbReference type="SMART" id="SM00423">
    <property type="entry name" value="PSI"/>
    <property type="match status" value="1"/>
</dbReference>
<evidence type="ECO:0000256" key="8">
    <source>
        <dbReference type="ARBA" id="ARBA00022541"/>
    </source>
</evidence>
<dbReference type="SMART" id="SM00187">
    <property type="entry name" value="INB"/>
    <property type="match status" value="1"/>
</dbReference>
<dbReference type="GO" id="GO:0005925">
    <property type="term" value="C:focal adhesion"/>
    <property type="evidence" value="ECO:0007669"/>
    <property type="project" value="TreeGrafter"/>
</dbReference>
<dbReference type="GO" id="GO:0098639">
    <property type="term" value="F:collagen binding involved in cell-matrix adhesion"/>
    <property type="evidence" value="ECO:0007669"/>
    <property type="project" value="TreeGrafter"/>
</dbReference>
<dbReference type="InterPro" id="IPR012896">
    <property type="entry name" value="Integrin_bsu_tail"/>
</dbReference>
<dbReference type="Pfam" id="PF07965">
    <property type="entry name" value="Integrin_B_tail"/>
    <property type="match status" value="1"/>
</dbReference>
<dbReference type="GO" id="GO:0009986">
    <property type="term" value="C:cell surface"/>
    <property type="evidence" value="ECO:0007669"/>
    <property type="project" value="TreeGrafter"/>
</dbReference>
<dbReference type="GO" id="GO:0045202">
    <property type="term" value="C:synapse"/>
    <property type="evidence" value="ECO:0007669"/>
    <property type="project" value="TreeGrafter"/>
</dbReference>
<evidence type="ECO:0000256" key="20">
    <source>
        <dbReference type="ARBA" id="ARBA00023136"/>
    </source>
</evidence>
<comment type="similarity">
    <text evidence="5 26">Belongs to the integrin beta chain family.</text>
</comment>
<accession>A0A3B3QAS8</accession>
<evidence type="ECO:0000256" key="23">
    <source>
        <dbReference type="ARBA" id="ARBA00023180"/>
    </source>
</evidence>
<dbReference type="Ensembl" id="ENSPKIT00000026833.1">
    <property type="protein sequence ID" value="ENSPKIP00000002879.1"/>
    <property type="gene ID" value="ENSPKIG00000020598.1"/>
</dbReference>
<feature type="disulfide bond" evidence="25">
    <location>
        <begin position="615"/>
        <end position="620"/>
    </location>
</feature>
<dbReference type="GO" id="GO:0007229">
    <property type="term" value="P:integrin-mediated signaling pathway"/>
    <property type="evidence" value="ECO:0007669"/>
    <property type="project" value="UniProtKB-KW"/>
</dbReference>
<dbReference type="GO" id="GO:0008305">
    <property type="term" value="C:integrin complex"/>
    <property type="evidence" value="ECO:0007669"/>
    <property type="project" value="TreeGrafter"/>
</dbReference>
<dbReference type="GO" id="GO:0033627">
    <property type="term" value="P:cell adhesion mediated by integrin"/>
    <property type="evidence" value="ECO:0007669"/>
    <property type="project" value="TreeGrafter"/>
</dbReference>
<evidence type="ECO:0000259" key="32">
    <source>
        <dbReference type="SMART" id="SM01242"/>
    </source>
</evidence>
<feature type="disulfide bond" evidence="25">
    <location>
        <begin position="506"/>
        <end position="517"/>
    </location>
</feature>
<evidence type="ECO:0000259" key="30">
    <source>
        <dbReference type="SMART" id="SM00423"/>
    </source>
</evidence>
<keyword evidence="20 27" id="KW-0472">Membrane</keyword>
<evidence type="ECO:0000256" key="22">
    <source>
        <dbReference type="ARBA" id="ARBA00023170"/>
    </source>
</evidence>
<reference evidence="33" key="1">
    <citation type="submission" date="2025-08" db="UniProtKB">
        <authorList>
            <consortium name="Ensembl"/>
        </authorList>
    </citation>
    <scope>IDENTIFICATION</scope>
</reference>
<protein>
    <recommendedName>
        <fullName evidence="26">Integrin beta</fullName>
    </recommendedName>
</protein>
<evidence type="ECO:0000256" key="9">
    <source>
        <dbReference type="ARBA" id="ARBA00022553"/>
    </source>
</evidence>
<evidence type="ECO:0000256" key="14">
    <source>
        <dbReference type="ARBA" id="ARBA00022837"/>
    </source>
</evidence>
<feature type="disulfide bond" evidence="25">
    <location>
        <begin position="667"/>
        <end position="701"/>
    </location>
</feature>
<feature type="disulfide bond" evidence="25">
    <location>
        <begin position="481"/>
        <end position="493"/>
    </location>
</feature>
<dbReference type="InterPro" id="IPR016201">
    <property type="entry name" value="PSI"/>
</dbReference>
<dbReference type="InterPro" id="IPR032695">
    <property type="entry name" value="Integrin_dom_sf"/>
</dbReference>
<evidence type="ECO:0000256" key="15">
    <source>
        <dbReference type="ARBA" id="ARBA00022842"/>
    </source>
</evidence>
<feature type="disulfide bond" evidence="25">
    <location>
        <begin position="38"/>
        <end position="48"/>
    </location>
</feature>
<dbReference type="InterPro" id="IPR013111">
    <property type="entry name" value="EGF_extracell"/>
</dbReference>
<feature type="disulfide bond" evidence="25">
    <location>
        <begin position="583"/>
        <end position="592"/>
    </location>
</feature>
<dbReference type="GO" id="GO:0019901">
    <property type="term" value="F:protein kinase binding"/>
    <property type="evidence" value="ECO:0007669"/>
    <property type="project" value="TreeGrafter"/>
</dbReference>
<evidence type="ECO:0000256" key="19">
    <source>
        <dbReference type="ARBA" id="ARBA00023037"/>
    </source>
</evidence>
<evidence type="ECO:0000256" key="21">
    <source>
        <dbReference type="ARBA" id="ARBA00023157"/>
    </source>
</evidence>
<dbReference type="OrthoDB" id="410592at2759"/>
<keyword evidence="19 26" id="KW-0401">Integrin</keyword>
<dbReference type="GO" id="GO:0001968">
    <property type="term" value="F:fibronectin binding"/>
    <property type="evidence" value="ECO:0007669"/>
    <property type="project" value="TreeGrafter"/>
</dbReference>
<keyword evidence="10 26" id="KW-0812">Transmembrane</keyword>
<dbReference type="SUPFAM" id="SSF69687">
    <property type="entry name" value="Integrin beta tail domain"/>
    <property type="match status" value="1"/>
</dbReference>
<dbReference type="Proteomes" id="UP000261540">
    <property type="component" value="Unplaced"/>
</dbReference>
<dbReference type="InterPro" id="IPR040622">
    <property type="entry name" value="EGF_integrin_1"/>
</dbReference>
<dbReference type="GO" id="GO:0046872">
    <property type="term" value="F:metal ion binding"/>
    <property type="evidence" value="ECO:0007669"/>
    <property type="project" value="UniProtKB-KW"/>
</dbReference>
<dbReference type="SUPFAM" id="SSF103575">
    <property type="entry name" value="Plexin repeat"/>
    <property type="match status" value="1"/>
</dbReference>
<dbReference type="SUPFAM" id="SSF57196">
    <property type="entry name" value="EGF/Laminin"/>
    <property type="match status" value="2"/>
</dbReference>
<dbReference type="PIRSF" id="PIRSF002512">
    <property type="entry name" value="Integrin_B"/>
    <property type="match status" value="1"/>
</dbReference>
<feature type="disulfide bond" evidence="25">
    <location>
        <begin position="576"/>
        <end position="581"/>
    </location>
</feature>
<keyword evidence="21 25" id="KW-1015">Disulfide bond</keyword>
<evidence type="ECO:0000256" key="7">
    <source>
        <dbReference type="ARBA" id="ARBA00022536"/>
    </source>
</evidence>
<proteinExistence type="inferred from homology"/>
<sequence>MIGQALAVGLFLCFCPWVPEAEGGRGEPLCHATGVTSCQECLASGPQCAWCKAEGFVRLGQHTWERCGTVQALLARGCPPAALEDPRGSSVLLQDRPVASRRRDPGHHPHDVTQLQPQKVLLKLRPGEPQTFEVKFRRVEGYPVDMYYLMDLSFSMENDLLNVKKLGTDLMEEMRNITEDFRIGFGAFVDKTVMPYISTSEQMLKNPCKRVELKPCAPAFGFQHVLSLTNDGNLFSQMVGEQHISGNLDLPEGGLDALMQAAVCEEQIGWRNVTRLLVFSTDAGFHFAGDGKLGGIILPSDGKCHLKDNVYTMSTRQDYPSLAHLAEKLREKNIQTIFAVTQDVVPLYEKLKQIFPTCTVGTLSNDSHNILQLIVEAYNALTSEVIMDNSELPPGYQIEYSSTCKGHVTQTGEAGRRCSGVSIGDEVTFQVSVTAPPCTAETAESQLLIKAQGFSEEVEVLLHPLCRCQCAKDSEPHSHNCSGGHGTLECGACRCDVGHVGTFCECEAAMATMGDLCRRDNASEVCGGRGDCVCGQCVCHKLRRNSEHAYYGEYCQCDDLHCDQHQGVLCGGRGRCECGVCRCSPGFSGSACECPTSTATCLGPNSLLCSGRGRCVCGTCVCGDARFQGPSCELCPSCPDVCVMHRECVLCQVSAPGLADEHCNTECSSLNLTLVPDPQLLPQERREAGLRRCRERDADGCWVQFSHQAEWGNTSAHLTIAFHKECPPGPNVVLITAVVSGSVVLLGLALLLLWKLLTTIHDRREFARFQNEVERARWDTGDNPIYKSAVTTIKNPKYKAH</sequence>
<dbReference type="InterPro" id="IPR057243">
    <property type="entry name" value="Integrin_I-EGF_CS"/>
</dbReference>
<dbReference type="PRINTS" id="PR01186">
    <property type="entry name" value="INTEGRINB"/>
</dbReference>
<dbReference type="STRING" id="1676925.ENSPKIP00000002879"/>
<dbReference type="Pfam" id="PF08725">
    <property type="entry name" value="Integrin_b_cyt"/>
    <property type="match status" value="1"/>
</dbReference>
<feature type="transmembrane region" description="Helical" evidence="27">
    <location>
        <begin position="732"/>
        <end position="754"/>
    </location>
</feature>
<dbReference type="FunFam" id="2.10.25.10:FF:000155">
    <property type="entry name" value="Integrin beta"/>
    <property type="match status" value="1"/>
</dbReference>
<keyword evidence="14" id="KW-0106">Calcium</keyword>
<evidence type="ECO:0000256" key="12">
    <source>
        <dbReference type="ARBA" id="ARBA00022729"/>
    </source>
</evidence>
<dbReference type="GO" id="GO:0042592">
    <property type="term" value="P:homeostatic process"/>
    <property type="evidence" value="ECO:0007669"/>
    <property type="project" value="UniProtKB-ARBA"/>
</dbReference>
<feature type="domain" description="Integrin beta subunit tail" evidence="32">
    <location>
        <begin position="642"/>
        <end position="731"/>
    </location>
</feature>
<dbReference type="SMART" id="SM01242">
    <property type="entry name" value="Integrin_B_tail"/>
    <property type="match status" value="1"/>
</dbReference>
<dbReference type="GO" id="GO:0098609">
    <property type="term" value="P:cell-cell adhesion"/>
    <property type="evidence" value="ECO:0007669"/>
    <property type="project" value="TreeGrafter"/>
</dbReference>
<dbReference type="Gene3D" id="2.60.40.1510">
    <property type="entry name" value="ntegrin, alpha v. Chain A, domain 3"/>
    <property type="match status" value="1"/>
</dbReference>
<evidence type="ECO:0000256" key="16">
    <source>
        <dbReference type="ARBA" id="ARBA00022889"/>
    </source>
</evidence>
<keyword evidence="6" id="KW-1003">Cell membrane</keyword>
<dbReference type="InterPro" id="IPR033760">
    <property type="entry name" value="Integrin_beta_N"/>
</dbReference>
<dbReference type="Pfam" id="PF23105">
    <property type="entry name" value="EGF_integrin"/>
    <property type="match status" value="1"/>
</dbReference>
<evidence type="ECO:0000256" key="3">
    <source>
        <dbReference type="ARBA" id="ARBA00004297"/>
    </source>
</evidence>
<keyword evidence="9" id="KW-0597">Phosphoprotein</keyword>
<keyword evidence="12 28" id="KW-0732">Signal</keyword>
<evidence type="ECO:0000256" key="11">
    <source>
        <dbReference type="ARBA" id="ARBA00022723"/>
    </source>
</evidence>
<feature type="disulfide bond" evidence="25">
    <location>
        <begin position="490"/>
        <end position="526"/>
    </location>
</feature>
<evidence type="ECO:0000256" key="4">
    <source>
        <dbReference type="ARBA" id="ARBA00004510"/>
    </source>
</evidence>
<dbReference type="GO" id="GO:0036477">
    <property type="term" value="C:somatodendritic compartment"/>
    <property type="evidence" value="ECO:0007669"/>
    <property type="project" value="UniProtKB-ARBA"/>
</dbReference>
<keyword evidence="23" id="KW-0325">Glycoprotein</keyword>
<feature type="disulfide bond" evidence="25">
    <location>
        <begin position="51"/>
        <end position="67"/>
    </location>
</feature>
<dbReference type="InterPro" id="IPR036349">
    <property type="entry name" value="Integrin_bsu_tail_dom_sf"/>
</dbReference>
<evidence type="ECO:0000259" key="31">
    <source>
        <dbReference type="SMART" id="SM01241"/>
    </source>
</evidence>
<dbReference type="GO" id="GO:0043236">
    <property type="term" value="F:laminin binding"/>
    <property type="evidence" value="ECO:0007669"/>
    <property type="project" value="TreeGrafter"/>
</dbReference>
<dbReference type="GO" id="GO:0032587">
    <property type="term" value="C:ruffle membrane"/>
    <property type="evidence" value="ECO:0007669"/>
    <property type="project" value="UniProtKB-SubCell"/>
</dbReference>
<evidence type="ECO:0000313" key="33">
    <source>
        <dbReference type="Ensembl" id="ENSPKIP00000002879.1"/>
    </source>
</evidence>
<organism evidence="33 34">
    <name type="scientific">Paramormyrops kingsleyae</name>
    <dbReference type="NCBI Taxonomy" id="1676925"/>
    <lineage>
        <taxon>Eukaryota</taxon>
        <taxon>Metazoa</taxon>
        <taxon>Chordata</taxon>
        <taxon>Craniata</taxon>
        <taxon>Vertebrata</taxon>
        <taxon>Euteleostomi</taxon>
        <taxon>Actinopterygii</taxon>
        <taxon>Neopterygii</taxon>
        <taxon>Teleostei</taxon>
        <taxon>Osteoglossocephala</taxon>
        <taxon>Osteoglossomorpha</taxon>
        <taxon>Osteoglossiformes</taxon>
        <taxon>Mormyridae</taxon>
        <taxon>Paramormyrops</taxon>
    </lineage>
</organism>
<feature type="disulfide bond" evidence="25">
    <location>
        <begin position="635"/>
        <end position="638"/>
    </location>
</feature>
<feature type="disulfide bond" evidence="25">
    <location>
        <begin position="264"/>
        <end position="304"/>
    </location>
</feature>
<dbReference type="GO" id="GO:0051130">
    <property type="term" value="P:positive regulation of cellular component organization"/>
    <property type="evidence" value="ECO:0007669"/>
    <property type="project" value="UniProtKB-ARBA"/>
</dbReference>
<feature type="disulfide bond" evidence="25">
    <location>
        <begin position="594"/>
        <end position="601"/>
    </location>
</feature>
<evidence type="ECO:0000256" key="26">
    <source>
        <dbReference type="RuleBase" id="RU000633"/>
    </source>
</evidence>
<dbReference type="GO" id="GO:0016328">
    <property type="term" value="C:lateral plasma membrane"/>
    <property type="evidence" value="ECO:0007669"/>
    <property type="project" value="UniProtKB-ARBA"/>
</dbReference>
<dbReference type="AlphaFoldDB" id="A0A3B3QAS8"/>
<dbReference type="SUPFAM" id="SSF53300">
    <property type="entry name" value="vWA-like"/>
    <property type="match status" value="1"/>
</dbReference>
<dbReference type="PROSITE" id="PS00243">
    <property type="entry name" value="I_EGF_1"/>
    <property type="match status" value="1"/>
</dbReference>
<dbReference type="FunFam" id="3.40.50.410:FF:000002">
    <property type="entry name" value="Integrin beta"/>
    <property type="match status" value="1"/>
</dbReference>
<dbReference type="FunFam" id="1.20.5.100:FF:000002">
    <property type="entry name" value="Integrin beta"/>
    <property type="match status" value="1"/>
</dbReference>
<feature type="disulfide bond" evidence="25">
    <location>
        <begin position="578"/>
        <end position="609"/>
    </location>
</feature>
<dbReference type="Pfam" id="PF17205">
    <property type="entry name" value="PSI_integrin"/>
    <property type="match status" value="1"/>
</dbReference>
<dbReference type="FunFam" id="3.30.1680.10:FF:000002">
    <property type="entry name" value="Integrin beta"/>
    <property type="match status" value="1"/>
</dbReference>
<feature type="disulfide bond" evidence="25">
    <location>
        <begin position="41"/>
        <end position="78"/>
    </location>
</feature>
<feature type="disulfide bond" evidence="25">
    <location>
        <begin position="557"/>
        <end position="562"/>
    </location>
</feature>
<keyword evidence="15" id="KW-0460">Magnesium</keyword>
<reference evidence="33" key="2">
    <citation type="submission" date="2025-09" db="UniProtKB">
        <authorList>
            <consortium name="Ensembl"/>
        </authorList>
    </citation>
    <scope>IDENTIFICATION</scope>
</reference>
<feature type="disulfide bond" evidence="25">
    <location>
        <begin position="642"/>
        <end position="651"/>
    </location>
</feature>
<dbReference type="Gene3D" id="3.40.50.410">
    <property type="entry name" value="von Willebrand factor, type A domain"/>
    <property type="match status" value="1"/>
</dbReference>
<feature type="disulfide bond" evidence="25">
    <location>
        <begin position="438"/>
        <end position="693"/>
    </location>
</feature>
<feature type="disulfide bond" evidence="25">
    <location>
        <begin position="495"/>
        <end position="504"/>
    </location>
</feature>
<dbReference type="GO" id="GO:0043005">
    <property type="term" value="C:neuron projection"/>
    <property type="evidence" value="ECO:0007669"/>
    <property type="project" value="UniProtKB-ARBA"/>
</dbReference>
<dbReference type="PROSITE" id="PS52047">
    <property type="entry name" value="I_EGF_2"/>
    <property type="match status" value="3"/>
</dbReference>
<dbReference type="InterPro" id="IPR014836">
    <property type="entry name" value="Integrin_bsu_cyt_dom"/>
</dbReference>
<feature type="disulfide bond" evidence="25">
    <location>
        <begin position="208"/>
        <end position="216"/>
    </location>
</feature>
<dbReference type="GO" id="GO:0005178">
    <property type="term" value="F:integrin binding"/>
    <property type="evidence" value="ECO:0007669"/>
    <property type="project" value="TreeGrafter"/>
</dbReference>
<feature type="domain" description="Integrin beta subunit cytoplasmic" evidence="31">
    <location>
        <begin position="755"/>
        <end position="801"/>
    </location>
</feature>
<dbReference type="SUPFAM" id="SSF69179">
    <property type="entry name" value="Integrin domains"/>
    <property type="match status" value="1"/>
</dbReference>
<dbReference type="InterPro" id="IPR002369">
    <property type="entry name" value="Integrin_bsu_VWA"/>
</dbReference>
<evidence type="ECO:0000256" key="25">
    <source>
        <dbReference type="PIRSR" id="PIRSR002512-1"/>
    </source>
</evidence>
<feature type="disulfide bond" evidence="25">
    <location>
        <begin position="534"/>
        <end position="570"/>
    </location>
</feature>
<keyword evidence="7" id="KW-0245">EGF-like domain</keyword>
<evidence type="ECO:0000313" key="34">
    <source>
        <dbReference type="Proteomes" id="UP000261540"/>
    </source>
</evidence>
<keyword evidence="34" id="KW-1185">Reference proteome</keyword>
<dbReference type="GO" id="GO:0055002">
    <property type="term" value="P:striated muscle cell development"/>
    <property type="evidence" value="ECO:0007669"/>
    <property type="project" value="UniProtKB-ARBA"/>
</dbReference>
<feature type="disulfide bond" evidence="25">
    <location>
        <begin position="30"/>
        <end position="468"/>
    </location>
</feature>
<feature type="disulfide bond" evidence="25">
    <location>
        <begin position="648"/>
        <end position="726"/>
    </location>
</feature>
<evidence type="ECO:0000256" key="5">
    <source>
        <dbReference type="ARBA" id="ARBA00007449"/>
    </source>
</evidence>
<comment type="subcellular location">
    <subcellularLocation>
        <location evidence="26">Cell membrane</location>
        <topology evidence="26">Single-pass type I membrane protein</topology>
    </subcellularLocation>
    <subcellularLocation>
        <location evidence="3">Cell projection</location>
        <location evidence="3">Invadopodium membrane</location>
        <topology evidence="3">Single-pass type I membrane protein</topology>
    </subcellularLocation>
    <subcellularLocation>
        <location evidence="4">Cell projection</location>
        <location evidence="4">Lamellipodium</location>
    </subcellularLocation>
    <subcellularLocation>
        <location evidence="1">Cell projection</location>
        <location evidence="1">Ruffle membrane</location>
        <topology evidence="1">Single-pass type I membrane protein</topology>
    </subcellularLocation>
    <subcellularLocation>
        <location evidence="2">Melanosome</location>
    </subcellularLocation>
</comment>
<feature type="disulfide bond" evidence="25">
    <location>
        <begin position="622"/>
        <end position="632"/>
    </location>
</feature>
<dbReference type="GO" id="GO:0016477">
    <property type="term" value="P:cell migration"/>
    <property type="evidence" value="ECO:0007669"/>
    <property type="project" value="TreeGrafter"/>
</dbReference>
<keyword evidence="16 26" id="KW-0130">Cell adhesion</keyword>
<feature type="disulfide bond" evidence="25">
    <location>
        <begin position="466"/>
        <end position="470"/>
    </location>
</feature>
<keyword evidence="8" id="KW-0517">Myogenesis</keyword>
<dbReference type="GO" id="GO:0042470">
    <property type="term" value="C:melanosome"/>
    <property type="evidence" value="ECO:0007669"/>
    <property type="project" value="UniProtKB-SubCell"/>
</dbReference>
<dbReference type="PANTHER" id="PTHR10082:SF28">
    <property type="entry name" value="INTEGRIN BETA-1"/>
    <property type="match status" value="1"/>
</dbReference>
<dbReference type="GO" id="GO:1902903">
    <property type="term" value="P:regulation of supramolecular fiber organization"/>
    <property type="evidence" value="ECO:0007669"/>
    <property type="project" value="UniProtKB-ARBA"/>
</dbReference>
<dbReference type="Gene3D" id="2.10.25.10">
    <property type="entry name" value="Laminin"/>
    <property type="match status" value="4"/>
</dbReference>
<feature type="chain" id="PRO_5017319149" description="Integrin beta" evidence="28">
    <location>
        <begin position="24"/>
        <end position="801"/>
    </location>
</feature>
<dbReference type="GO" id="GO:0007517">
    <property type="term" value="P:muscle organ development"/>
    <property type="evidence" value="ECO:0007669"/>
    <property type="project" value="UniProtKB-KW"/>
</dbReference>
<keyword evidence="22" id="KW-0675">Receptor</keyword>
<dbReference type="Gene3D" id="1.20.5.100">
    <property type="entry name" value="Cytochrome c1, transmembrane anchor, C-terminal"/>
    <property type="match status" value="1"/>
</dbReference>
<dbReference type="Pfam" id="PF18372">
    <property type="entry name" value="I-EGF_1"/>
    <property type="match status" value="1"/>
</dbReference>
<keyword evidence="17" id="KW-0965">Cell junction</keyword>
<dbReference type="GO" id="GO:0040012">
    <property type="term" value="P:regulation of locomotion"/>
    <property type="evidence" value="ECO:0007669"/>
    <property type="project" value="UniProtKB-ARBA"/>
</dbReference>
<feature type="disulfide bond" evidence="25">
    <location>
        <begin position="532"/>
        <end position="537"/>
    </location>
</feature>